<accession>A0A8X6VXI4</accession>
<dbReference type="Proteomes" id="UP000887159">
    <property type="component" value="Unassembled WGS sequence"/>
</dbReference>
<proteinExistence type="predicted"/>
<evidence type="ECO:0000313" key="1">
    <source>
        <dbReference type="EMBL" id="GFY24397.1"/>
    </source>
</evidence>
<comment type="caution">
    <text evidence="1">The sequence shown here is derived from an EMBL/GenBank/DDBJ whole genome shotgun (WGS) entry which is preliminary data.</text>
</comment>
<reference evidence="1" key="1">
    <citation type="submission" date="2020-08" db="EMBL/GenBank/DDBJ databases">
        <title>Multicomponent nature underlies the extraordinary mechanical properties of spider dragline silk.</title>
        <authorList>
            <person name="Kono N."/>
            <person name="Nakamura H."/>
            <person name="Mori M."/>
            <person name="Yoshida Y."/>
            <person name="Ohtoshi R."/>
            <person name="Malay A.D."/>
            <person name="Moran D.A.P."/>
            <person name="Tomita M."/>
            <person name="Numata K."/>
            <person name="Arakawa K."/>
        </authorList>
    </citation>
    <scope>NUCLEOTIDE SEQUENCE</scope>
</reference>
<evidence type="ECO:0000313" key="2">
    <source>
        <dbReference type="Proteomes" id="UP000887159"/>
    </source>
</evidence>
<dbReference type="EMBL" id="BMAU01021369">
    <property type="protein sequence ID" value="GFY24397.1"/>
    <property type="molecule type" value="Genomic_DNA"/>
</dbReference>
<protein>
    <submittedName>
        <fullName evidence="1">Uncharacterized protein</fullName>
    </submittedName>
</protein>
<name>A0A8X6VXI4_TRICX</name>
<gene>
    <name evidence="1" type="ORF">TNCV_1014451</name>
</gene>
<organism evidence="1 2">
    <name type="scientific">Trichonephila clavipes</name>
    <name type="common">Golden silk orbweaver</name>
    <name type="synonym">Nephila clavipes</name>
    <dbReference type="NCBI Taxonomy" id="2585209"/>
    <lineage>
        <taxon>Eukaryota</taxon>
        <taxon>Metazoa</taxon>
        <taxon>Ecdysozoa</taxon>
        <taxon>Arthropoda</taxon>
        <taxon>Chelicerata</taxon>
        <taxon>Arachnida</taxon>
        <taxon>Araneae</taxon>
        <taxon>Araneomorphae</taxon>
        <taxon>Entelegynae</taxon>
        <taxon>Araneoidea</taxon>
        <taxon>Nephilidae</taxon>
        <taxon>Trichonephila</taxon>
    </lineage>
</organism>
<dbReference type="AlphaFoldDB" id="A0A8X6VXI4"/>
<keyword evidence="2" id="KW-1185">Reference proteome</keyword>
<sequence>MYGPELSKIMCSGHIFCQSVWTVEMLPVLLQSVPANIKARMWFQHDKRLHISAQMCKVHWIQQIQDDGLDGFVR</sequence>